<accession>A0A0A9BYN0</accession>
<dbReference type="EMBL" id="GBRH01228796">
    <property type="protein sequence ID" value="JAD69099.1"/>
    <property type="molecule type" value="Transcribed_RNA"/>
</dbReference>
<sequence>MCTLHGFLEDHFGHKKTIRNQIWL</sequence>
<dbReference type="AlphaFoldDB" id="A0A0A9BYN0"/>
<evidence type="ECO:0000313" key="1">
    <source>
        <dbReference type="EMBL" id="JAD69099.1"/>
    </source>
</evidence>
<protein>
    <submittedName>
        <fullName evidence="1">Uncharacterized protein</fullName>
    </submittedName>
</protein>
<organism evidence="1">
    <name type="scientific">Arundo donax</name>
    <name type="common">Giant reed</name>
    <name type="synonym">Donax arundinaceus</name>
    <dbReference type="NCBI Taxonomy" id="35708"/>
    <lineage>
        <taxon>Eukaryota</taxon>
        <taxon>Viridiplantae</taxon>
        <taxon>Streptophyta</taxon>
        <taxon>Embryophyta</taxon>
        <taxon>Tracheophyta</taxon>
        <taxon>Spermatophyta</taxon>
        <taxon>Magnoliopsida</taxon>
        <taxon>Liliopsida</taxon>
        <taxon>Poales</taxon>
        <taxon>Poaceae</taxon>
        <taxon>PACMAD clade</taxon>
        <taxon>Arundinoideae</taxon>
        <taxon>Arundineae</taxon>
        <taxon>Arundo</taxon>
    </lineage>
</organism>
<reference evidence="1" key="2">
    <citation type="journal article" date="2015" name="Data Brief">
        <title>Shoot transcriptome of the giant reed, Arundo donax.</title>
        <authorList>
            <person name="Barrero R.A."/>
            <person name="Guerrero F.D."/>
            <person name="Moolhuijzen P."/>
            <person name="Goolsby J.A."/>
            <person name="Tidwell J."/>
            <person name="Bellgard S.E."/>
            <person name="Bellgard M.I."/>
        </authorList>
    </citation>
    <scope>NUCLEOTIDE SEQUENCE</scope>
    <source>
        <tissue evidence="1">Shoot tissue taken approximately 20 cm above the soil surface</tissue>
    </source>
</reference>
<proteinExistence type="predicted"/>
<reference evidence="1" key="1">
    <citation type="submission" date="2014-09" db="EMBL/GenBank/DDBJ databases">
        <authorList>
            <person name="Magalhaes I.L.F."/>
            <person name="Oliveira U."/>
            <person name="Santos F.R."/>
            <person name="Vidigal T.H.D.A."/>
            <person name="Brescovit A.D."/>
            <person name="Santos A.J."/>
        </authorList>
    </citation>
    <scope>NUCLEOTIDE SEQUENCE</scope>
    <source>
        <tissue evidence="1">Shoot tissue taken approximately 20 cm above the soil surface</tissue>
    </source>
</reference>
<name>A0A0A9BYN0_ARUDO</name>